<feature type="compositionally biased region" description="Basic and acidic residues" evidence="1">
    <location>
        <begin position="281"/>
        <end position="295"/>
    </location>
</feature>
<feature type="compositionally biased region" description="Polar residues" evidence="1">
    <location>
        <begin position="1160"/>
        <end position="1184"/>
    </location>
</feature>
<feature type="region of interest" description="Disordered" evidence="1">
    <location>
        <begin position="464"/>
        <end position="536"/>
    </location>
</feature>
<feature type="compositionally biased region" description="Polar residues" evidence="1">
    <location>
        <begin position="1117"/>
        <end position="1134"/>
    </location>
</feature>
<evidence type="ECO:0000256" key="1">
    <source>
        <dbReference type="SAM" id="MobiDB-lite"/>
    </source>
</evidence>
<organism evidence="2 3">
    <name type="scientific">Limulus polyphemus</name>
    <name type="common">Atlantic horseshoe crab</name>
    <dbReference type="NCBI Taxonomy" id="6850"/>
    <lineage>
        <taxon>Eukaryota</taxon>
        <taxon>Metazoa</taxon>
        <taxon>Ecdysozoa</taxon>
        <taxon>Arthropoda</taxon>
        <taxon>Chelicerata</taxon>
        <taxon>Merostomata</taxon>
        <taxon>Xiphosura</taxon>
        <taxon>Limulidae</taxon>
        <taxon>Limulus</taxon>
    </lineage>
</organism>
<feature type="compositionally biased region" description="Polar residues" evidence="1">
    <location>
        <begin position="350"/>
        <end position="361"/>
    </location>
</feature>
<feature type="compositionally biased region" description="Basic residues" evidence="1">
    <location>
        <begin position="493"/>
        <end position="502"/>
    </location>
</feature>
<protein>
    <submittedName>
        <fullName evidence="3">Telomere-associated protein RIF1-like</fullName>
    </submittedName>
</protein>
<keyword evidence="2" id="KW-1185">Reference proteome</keyword>
<accession>A0ABM1S1W3</accession>
<feature type="region of interest" description="Disordered" evidence="1">
    <location>
        <begin position="850"/>
        <end position="876"/>
    </location>
</feature>
<feature type="region of interest" description="Disordered" evidence="1">
    <location>
        <begin position="1152"/>
        <end position="1212"/>
    </location>
</feature>
<feature type="region of interest" description="Disordered" evidence="1">
    <location>
        <begin position="281"/>
        <end position="327"/>
    </location>
</feature>
<feature type="compositionally biased region" description="Polar residues" evidence="1">
    <location>
        <begin position="35"/>
        <end position="60"/>
    </location>
</feature>
<dbReference type="CDD" id="cd14267">
    <property type="entry name" value="Rif1_CTD_C-II_like"/>
    <property type="match status" value="1"/>
</dbReference>
<feature type="compositionally biased region" description="Polar residues" evidence="1">
    <location>
        <begin position="853"/>
        <end position="876"/>
    </location>
</feature>
<feature type="region of interest" description="Disordered" evidence="1">
    <location>
        <begin position="1088"/>
        <end position="1140"/>
    </location>
</feature>
<proteinExistence type="predicted"/>
<feature type="compositionally biased region" description="Polar residues" evidence="1">
    <location>
        <begin position="524"/>
        <end position="536"/>
    </location>
</feature>
<feature type="region of interest" description="Disordered" evidence="1">
    <location>
        <begin position="650"/>
        <end position="670"/>
    </location>
</feature>
<dbReference type="RefSeq" id="XP_022237618.1">
    <property type="nucleotide sequence ID" value="XM_022381910.1"/>
</dbReference>
<feature type="region of interest" description="Disordered" evidence="1">
    <location>
        <begin position="28"/>
        <end position="81"/>
    </location>
</feature>
<feature type="compositionally biased region" description="Polar residues" evidence="1">
    <location>
        <begin position="1196"/>
        <end position="1212"/>
    </location>
</feature>
<reference evidence="3" key="1">
    <citation type="submission" date="2025-08" db="UniProtKB">
        <authorList>
            <consortium name="RefSeq"/>
        </authorList>
    </citation>
    <scope>IDENTIFICATION</scope>
    <source>
        <tissue evidence="3">Muscle</tissue>
    </source>
</reference>
<evidence type="ECO:0000313" key="2">
    <source>
        <dbReference type="Proteomes" id="UP000694941"/>
    </source>
</evidence>
<dbReference type="PANTHER" id="PTHR22928:SF3">
    <property type="entry name" value="TELOMERE-ASSOCIATED PROTEIN RIF1"/>
    <property type="match status" value="1"/>
</dbReference>
<feature type="region of interest" description="Disordered" evidence="1">
    <location>
        <begin position="993"/>
        <end position="1035"/>
    </location>
</feature>
<name>A0ABM1S1W3_LIMPO</name>
<dbReference type="Proteomes" id="UP000694941">
    <property type="component" value="Unplaced"/>
</dbReference>
<sequence length="1271" mass="139567">MNTETKNSCKEVIISGTEKVTTQSLIASTEKDTSNADNKSQLITGNSGNEMESITKVSQKSTKRSKSMPENKTSLHENSSPYVVKLTPDKSFLASENDIKNGQIYVNTNKDTNTLYQVNDKSAEDSLSKGLAEFSEEMDVCTGINDKQSFPAGDKTSKTVACHDSGEELFIAGKHPDDILSPVTVAHNSIKISSATDMTNSPCERLSTDVGDPVVGISTAVKFQDPDEHFIAIEIECSHEQSFSNRPVQDVVEKSDEIFCEKNHSEDECLTKDCKELVTELEEKKSDSLRDEKGDSGLMEKCSDSYESSQSEQEQTPETKKVADISPLTSSKLQKLTKIDRSGRLKSKELFSQTSDMNKMSSSREKNLPSNNVQINCSFEQFMPLCQFISDIGVAEEKEIAAGIEEMDDISKTDTYGLPENVMPLSQLIKDNESKKKAVIGAKKRKMSSGTITSPVVYRLLLRNKEIPKSPNSNKNNRVKKSCSNDHTTQLGRQRRSCRKQNKNNIKLNNSDSSVPLGTEVVQEESSGNIDETNSFKGNYNEEKYLNTPCSNIDTFSQVWKEVDKSHASLDSFKHLEESSLSFSPNDVSPTKEDTFKALQCHEKCKTSLVVDQKEVLPTKEISPVALHTVENNLSASLLSHMTASEPSSLTKSYGQNLNHPSNKVSSPTSAPFIKKAQGTGFPASPLSRSQKILQAAIKNVTVSPQNKVGKLRDRVKLVSSVSPSKISKQHILDSACCSSPASSPPKWMKHVYSPTASPSAGILKKRVLKSEKRNESPTSPSKQRKVSFAVPPVQSKVEFEASPKKGRITGCVSRCLELTHGKNKSKSSPSDGKMYSSSKRINMELMDKDDVSQSPATSSQSLQQSSEGYQSSPSLHINSQEPICSDLLNCPDRVELILHQLTSTIWARGLVQLIRAQNIKTIGEFSALTAPDIQKLPIISPKVETTRNVLNKYLLQWQKKNQDMEDTLKMESGIPSEPIVEDSEPACPVLPSTEPFSVDQNINSESSLGESENLSIEEKQSGLEITEATSSTSASSNWIVSSSGCVVEIEGNLENQETKEISFATRDTAPQPELLSVEDMLAKMFSDEEETDEENVKGTNLSVTDRKTNHNRSYSDESGLSSKSVLPISSENPKNSEKMDLVSASSTVLLSDGPGITDNRVSSLNNGVSTDSSSLYTGITSNIENREERPEENDTLQSKEISCDATPSSSVASNCEEAVKSPEKELGSVEKLWTLFTPQVIENLTTVEIIKMINMLSKVALARNTENMPL</sequence>
<gene>
    <name evidence="3" type="primary">LOC111085006</name>
</gene>
<evidence type="ECO:0000313" key="3">
    <source>
        <dbReference type="RefSeq" id="XP_022237618.1"/>
    </source>
</evidence>
<feature type="region of interest" description="Disordered" evidence="1">
    <location>
        <begin position="347"/>
        <end position="369"/>
    </location>
</feature>
<feature type="region of interest" description="Disordered" evidence="1">
    <location>
        <begin position="748"/>
        <end position="790"/>
    </location>
</feature>
<dbReference type="GeneID" id="111085006"/>
<feature type="compositionally biased region" description="Polar residues" evidence="1">
    <location>
        <begin position="503"/>
        <end position="516"/>
    </location>
</feature>
<dbReference type="PANTHER" id="PTHR22928">
    <property type="entry name" value="TELOMERE-ASSOCIATED PROTEIN RIF1"/>
    <property type="match status" value="1"/>
</dbReference>
<feature type="compositionally biased region" description="Low complexity" evidence="1">
    <location>
        <begin position="1002"/>
        <end position="1015"/>
    </location>
</feature>